<sequence>MEQQQQQALWNIFIAKKGKNASQKERKVQLGNENTRCEYEISMSDEVSVSYDDFAEIRKSMRRQCKKATAFS</sequence>
<accession>A0A1J1IE50</accession>
<name>A0A1J1IE50_9DIPT</name>
<gene>
    <name evidence="1" type="ORF">CLUMA_CG011845</name>
</gene>
<evidence type="ECO:0000313" key="1">
    <source>
        <dbReference type="EMBL" id="CRK98488.1"/>
    </source>
</evidence>
<dbReference type="AlphaFoldDB" id="A0A1J1IE50"/>
<evidence type="ECO:0000313" key="2">
    <source>
        <dbReference type="Proteomes" id="UP000183832"/>
    </source>
</evidence>
<reference evidence="1 2" key="1">
    <citation type="submission" date="2015-04" db="EMBL/GenBank/DDBJ databases">
        <authorList>
            <person name="Syromyatnikov M.Y."/>
            <person name="Popov V.N."/>
        </authorList>
    </citation>
    <scope>NUCLEOTIDE SEQUENCE [LARGE SCALE GENOMIC DNA]</scope>
</reference>
<protein>
    <submittedName>
        <fullName evidence="1">CLUMA_CG011845, isoform A</fullName>
    </submittedName>
</protein>
<proteinExistence type="predicted"/>
<organism evidence="1 2">
    <name type="scientific">Clunio marinus</name>
    <dbReference type="NCBI Taxonomy" id="568069"/>
    <lineage>
        <taxon>Eukaryota</taxon>
        <taxon>Metazoa</taxon>
        <taxon>Ecdysozoa</taxon>
        <taxon>Arthropoda</taxon>
        <taxon>Hexapoda</taxon>
        <taxon>Insecta</taxon>
        <taxon>Pterygota</taxon>
        <taxon>Neoptera</taxon>
        <taxon>Endopterygota</taxon>
        <taxon>Diptera</taxon>
        <taxon>Nematocera</taxon>
        <taxon>Chironomoidea</taxon>
        <taxon>Chironomidae</taxon>
        <taxon>Clunio</taxon>
    </lineage>
</organism>
<keyword evidence="2" id="KW-1185">Reference proteome</keyword>
<dbReference type="Proteomes" id="UP000183832">
    <property type="component" value="Unassembled WGS sequence"/>
</dbReference>
<dbReference type="EMBL" id="CVRI01000047">
    <property type="protein sequence ID" value="CRK98488.1"/>
    <property type="molecule type" value="Genomic_DNA"/>
</dbReference>